<dbReference type="Gene3D" id="1.20.1640.10">
    <property type="entry name" value="Multidrug efflux transporter AcrB transmembrane domain"/>
    <property type="match status" value="2"/>
</dbReference>
<keyword evidence="8" id="KW-0808">Transferase</keyword>
<feature type="transmembrane region" description="Helical" evidence="6">
    <location>
        <begin position="343"/>
        <end position="361"/>
    </location>
</feature>
<dbReference type="Proteomes" id="UP001300692">
    <property type="component" value="Unassembled WGS sequence"/>
</dbReference>
<dbReference type="EMBL" id="JAOYOD010000001">
    <property type="protein sequence ID" value="MCV9387194.1"/>
    <property type="molecule type" value="Genomic_DNA"/>
</dbReference>
<feature type="domain" description="Phospholipid/glycerol acyltransferase" evidence="7">
    <location>
        <begin position="879"/>
        <end position="988"/>
    </location>
</feature>
<feature type="transmembrane region" description="Helical" evidence="6">
    <location>
        <begin position="278"/>
        <end position="298"/>
    </location>
</feature>
<dbReference type="PANTHER" id="PTHR33406">
    <property type="entry name" value="MEMBRANE PROTEIN MJ1562-RELATED"/>
    <property type="match status" value="1"/>
</dbReference>
<keyword evidence="8" id="KW-0012">Acyltransferase</keyword>
<keyword evidence="3 6" id="KW-0812">Transmembrane</keyword>
<organism evidence="8 9">
    <name type="scientific">Reichenbachiella ulvae</name>
    <dbReference type="NCBI Taxonomy" id="2980104"/>
    <lineage>
        <taxon>Bacteria</taxon>
        <taxon>Pseudomonadati</taxon>
        <taxon>Bacteroidota</taxon>
        <taxon>Cytophagia</taxon>
        <taxon>Cytophagales</taxon>
        <taxon>Reichenbachiellaceae</taxon>
        <taxon>Reichenbachiella</taxon>
    </lineage>
</organism>
<feature type="transmembrane region" description="Helical" evidence="6">
    <location>
        <begin position="252"/>
        <end position="271"/>
    </location>
</feature>
<evidence type="ECO:0000256" key="5">
    <source>
        <dbReference type="ARBA" id="ARBA00023136"/>
    </source>
</evidence>
<feature type="transmembrane region" description="Helical" evidence="6">
    <location>
        <begin position="304"/>
        <end position="322"/>
    </location>
</feature>
<dbReference type="Gene3D" id="3.40.50.150">
    <property type="entry name" value="Vaccinia Virus protein VP39"/>
    <property type="match status" value="1"/>
</dbReference>
<evidence type="ECO:0000256" key="4">
    <source>
        <dbReference type="ARBA" id="ARBA00022989"/>
    </source>
</evidence>
<keyword evidence="5 6" id="KW-0472">Membrane</keyword>
<comment type="subcellular location">
    <subcellularLocation>
        <location evidence="1">Cell membrane</location>
        <topology evidence="1">Multi-pass membrane protein</topology>
    </subcellularLocation>
</comment>
<name>A0ABT3CU97_9BACT</name>
<proteinExistence type="predicted"/>
<evidence type="ECO:0000259" key="7">
    <source>
        <dbReference type="SMART" id="SM00563"/>
    </source>
</evidence>
<feature type="transmembrane region" description="Helical" evidence="6">
    <location>
        <begin position="812"/>
        <end position="831"/>
    </location>
</feature>
<dbReference type="SUPFAM" id="SSF69593">
    <property type="entry name" value="Glycerol-3-phosphate (1)-acyltransferase"/>
    <property type="match status" value="1"/>
</dbReference>
<feature type="transmembrane region" description="Helical" evidence="6">
    <location>
        <begin position="671"/>
        <end position="691"/>
    </location>
</feature>
<dbReference type="InterPro" id="IPR050545">
    <property type="entry name" value="Mycobact_MmpL"/>
</dbReference>
<dbReference type="RefSeq" id="WP_264138021.1">
    <property type="nucleotide sequence ID" value="NZ_JAOYOD010000001.1"/>
</dbReference>
<evidence type="ECO:0000256" key="6">
    <source>
        <dbReference type="SAM" id="Phobius"/>
    </source>
</evidence>
<dbReference type="InterPro" id="IPR041698">
    <property type="entry name" value="Methyltransf_25"/>
</dbReference>
<feature type="transmembrane region" description="Helical" evidence="6">
    <location>
        <begin position="373"/>
        <end position="393"/>
    </location>
</feature>
<feature type="transmembrane region" description="Helical" evidence="6">
    <location>
        <begin position="738"/>
        <end position="758"/>
    </location>
</feature>
<protein>
    <submittedName>
        <fullName evidence="8">1-acyl-sn-glycerol-3-phosphate acyltransferase</fullName>
    </submittedName>
</protein>
<comment type="caution">
    <text evidence="8">The sequence shown here is derived from an EMBL/GenBank/DDBJ whole genome shotgun (WGS) entry which is preliminary data.</text>
</comment>
<dbReference type="InterPro" id="IPR004869">
    <property type="entry name" value="MMPL_dom"/>
</dbReference>
<dbReference type="Pfam" id="PF13649">
    <property type="entry name" value="Methyltransf_25"/>
    <property type="match status" value="1"/>
</dbReference>
<evidence type="ECO:0000256" key="1">
    <source>
        <dbReference type="ARBA" id="ARBA00004651"/>
    </source>
</evidence>
<keyword evidence="4 6" id="KW-1133">Transmembrane helix</keyword>
<feature type="transmembrane region" description="Helical" evidence="6">
    <location>
        <begin position="645"/>
        <end position="664"/>
    </location>
</feature>
<feature type="transmembrane region" description="Helical" evidence="6">
    <location>
        <begin position="764"/>
        <end position="791"/>
    </location>
</feature>
<dbReference type="GO" id="GO:0016746">
    <property type="term" value="F:acyltransferase activity"/>
    <property type="evidence" value="ECO:0007669"/>
    <property type="project" value="UniProtKB-KW"/>
</dbReference>
<evidence type="ECO:0000313" key="9">
    <source>
        <dbReference type="Proteomes" id="UP001300692"/>
    </source>
</evidence>
<dbReference type="CDD" id="cd07989">
    <property type="entry name" value="LPLAT_AGPAT-like"/>
    <property type="match status" value="1"/>
</dbReference>
<feature type="transmembrane region" description="Helical" evidence="6">
    <location>
        <begin position="425"/>
        <end position="442"/>
    </location>
</feature>
<dbReference type="SMART" id="SM00563">
    <property type="entry name" value="PlsC"/>
    <property type="match status" value="1"/>
</dbReference>
<evidence type="ECO:0000313" key="8">
    <source>
        <dbReference type="EMBL" id="MCV9387194.1"/>
    </source>
</evidence>
<dbReference type="SUPFAM" id="SSF82866">
    <property type="entry name" value="Multidrug efflux transporter AcrB transmembrane domain"/>
    <property type="match status" value="2"/>
</dbReference>
<sequence length="1269" mass="145475">MRFNRLPIFVLILGIFFGGLYALLNVKINENLDETLPNQKGFSTLQSWMDKQKNLVVFSLKLDPTNSLEEVETKADSLKSILQKSQLVESIQYKNDIDPQQFFNLIYDNLPIYLEEKDYNQLDSLLKPETMASKLQANKKTLLSPEGIGQRKRLLDDPLGFSNLAFKGFSKMQMTEEIIQNGGYFLSKDRSKLLIKARVNFDIANSEANRMATEKMDQIVNEWNNNLSNAELDYFGTFLIADVNARQIQKDVRVTVSIAVSAILLLLIYYYRRWVILAFFLVPGLFGVLTAALLIYLLQGQISGLALAASAIVFGIVADYSFHFFTHFKENGDAIKSRNEIMFPLLISGGTTIVAFLSLYFADSKTLKDFGLFTSFSLAGTLFFILAGLPYILRIFEKKISFASDNLLDKWVDKIKIGKTTPGKWTMLGFLALSALMLYFGMDVQFENDLRKINYYPESLQEREQSIQNIDPETEQRITILARATKDKSAEHVNERLNRKLDSLHASGKIKNFFSVAPILISAEEQKKRIERWNDYWKGKRDTFLSSFEKVALEQNWKPGYFKNFYQLIEENADSADIYSFIDQSQNLSDLTVRSDEGVNILSTLICPIQESSSIKDQLAQTPGIVVIDNASVVARIVESVKDDFNFLLIYASAAVFIAFLLIYGNLELTLISFIPMILSWVWVLGTAALLDIKFNFINIILTTFIFGLGDDFSIFVTDGLLHRYKYRKEVIGQYKTGIILSSISTVIGTGVLIFAKHPALQSIAVLSVIGIIIIVPITFFIQPVLFRLLIINRTEKGKPPYSIGNILFSTWGYGMFILGSLFSVFLNYLLRISPLSTQRKKHLTHRVLQVVSGFQLDILWKTKKRYVGMENLDFSSPSIIIANHSSFFDILALVRLHPKLVLVVNEWVYKSPLFGPAIRYADYIPSFKNMEEEIPKMKELVEKGYSIAIYPEGKRSVDGKLTRFHKGAFYLAEELKLDITPIILYGHGYVMPKHEYYFKSAPCDTVVLPRIKYGDLTFGEGYRQRTKKISAYFKSEFNKYKESEFCMQHAYAALIYSFYYKSPILPWYFRVKWKFEKKNYENYHQLIGTGSKKIYDLGCGYGYLSYFLWLRNEDREIIGLDYDEEKVALAANSYLKNDQINFISGKAEELEIKDADAIVLADVLHYLNPEKQLQLLSNCHQGLKENGLILIRDGVLDQEDKHEWTKKSEKWSTQLIKFNKTDGDLHFISQETIETWAKDYGYELSIDPQSDKSSNMLFILNKTALERD</sequence>
<dbReference type="InterPro" id="IPR002123">
    <property type="entry name" value="Plipid/glycerol_acylTrfase"/>
</dbReference>
<keyword evidence="9" id="KW-1185">Reference proteome</keyword>
<gene>
    <name evidence="8" type="ORF">N7U62_11000</name>
</gene>
<keyword evidence="2" id="KW-1003">Cell membrane</keyword>
<accession>A0ABT3CU97</accession>
<dbReference type="SUPFAM" id="SSF53335">
    <property type="entry name" value="S-adenosyl-L-methionine-dependent methyltransferases"/>
    <property type="match status" value="1"/>
</dbReference>
<evidence type="ECO:0000256" key="2">
    <source>
        <dbReference type="ARBA" id="ARBA00022475"/>
    </source>
</evidence>
<dbReference type="Pfam" id="PF01553">
    <property type="entry name" value="Acyltransferase"/>
    <property type="match status" value="1"/>
</dbReference>
<dbReference type="PANTHER" id="PTHR33406:SF13">
    <property type="entry name" value="MEMBRANE PROTEIN YDFJ"/>
    <property type="match status" value="1"/>
</dbReference>
<reference evidence="8 9" key="1">
    <citation type="submission" date="2022-10" db="EMBL/GenBank/DDBJ databases">
        <title>Comparative genomics and taxonomic characterization of three novel marine species of genus Reichenbachiella exhibiting antioxidant and polysaccharide degradation activities.</title>
        <authorList>
            <person name="Muhammad N."/>
            <person name="Lee Y.-J."/>
            <person name="Ko J."/>
            <person name="Kim S.-G."/>
        </authorList>
    </citation>
    <scope>NUCLEOTIDE SEQUENCE [LARGE SCALE GENOMIC DNA]</scope>
    <source>
        <strain evidence="8 9">ABR2-5</strain>
    </source>
</reference>
<dbReference type="InterPro" id="IPR029063">
    <property type="entry name" value="SAM-dependent_MTases_sf"/>
</dbReference>
<evidence type="ECO:0000256" key="3">
    <source>
        <dbReference type="ARBA" id="ARBA00022692"/>
    </source>
</evidence>
<dbReference type="Pfam" id="PF03176">
    <property type="entry name" value="MMPL"/>
    <property type="match status" value="1"/>
</dbReference>
<dbReference type="CDD" id="cd02440">
    <property type="entry name" value="AdoMet_MTases"/>
    <property type="match status" value="1"/>
</dbReference>